<comment type="similarity">
    <text evidence="1">Belongs to the protein kinase superfamily. ADCK protein kinase family.</text>
</comment>
<evidence type="ECO:0000259" key="2">
    <source>
        <dbReference type="PROSITE" id="PS50011"/>
    </source>
</evidence>
<dbReference type="SUPFAM" id="SSF56112">
    <property type="entry name" value="Protein kinase-like (PK-like)"/>
    <property type="match status" value="1"/>
</dbReference>
<organism evidence="3">
    <name type="scientific">viral metagenome</name>
    <dbReference type="NCBI Taxonomy" id="1070528"/>
    <lineage>
        <taxon>unclassified sequences</taxon>
        <taxon>metagenomes</taxon>
        <taxon>organismal metagenomes</taxon>
    </lineage>
</organism>
<dbReference type="CDD" id="cd05121">
    <property type="entry name" value="ABC1_ADCK3-like"/>
    <property type="match status" value="1"/>
</dbReference>
<accession>A0A6C0CT04</accession>
<dbReference type="InterPro" id="IPR000719">
    <property type="entry name" value="Prot_kinase_dom"/>
</dbReference>
<dbReference type="PANTHER" id="PTHR10566">
    <property type="entry name" value="CHAPERONE-ACTIVITY OF BC1 COMPLEX CABC1 -RELATED"/>
    <property type="match status" value="1"/>
</dbReference>
<dbReference type="InterPro" id="IPR050154">
    <property type="entry name" value="UbiB_kinase"/>
</dbReference>
<dbReference type="Pfam" id="PF03109">
    <property type="entry name" value="ABC1"/>
    <property type="match status" value="1"/>
</dbReference>
<dbReference type="InterPro" id="IPR004147">
    <property type="entry name" value="ABC1_dom"/>
</dbReference>
<dbReference type="AlphaFoldDB" id="A0A6C0CT04"/>
<sequence length="497" mass="57060">MKCSTTCNLKDSLKVYVKPLEFGVKLGYRLSTKPRNKETGKWIRDSLISLGPTYIKIGQVISSRPDLFPTYVTDELISLQTNVPCVAFQDVKSIIENEYGKNIEEIFSEIKPKPIASASIGQVHLAKLKHNNKVVVVKVQKPKIEDTILNELDVINTLLKLFEMFQIKKVNDLLLVLNDSCKNIKIELDFINEKKNILLFQSIFKNSELVQIPKVYSKLTTKKVIVMEYVPGIKIDELKHKSLNFNGEMMSKKLMTTFILCLLQSGYLHADPHAGNISIINDKIILYDFGIVAKYNINIKDALKDIFIAFLSKNTDVVINRVLENDIIFMKNSSATSVSELSSIEYVTLYRLVNYLFEYSETLDINKFQSNLLSDNFLDVDNLPFDINPEMLLLFKTFATLEGVCKNIYPEFNYFILIDELFNELLDVDVLSQKISTDIKFLLDQFRFQPKQDTSNDLKTKLQSARMDQMNDDSNNRYRLLMIATFLSTLMNVISSL</sequence>
<dbReference type="GO" id="GO:0004672">
    <property type="term" value="F:protein kinase activity"/>
    <property type="evidence" value="ECO:0007669"/>
    <property type="project" value="InterPro"/>
</dbReference>
<dbReference type="GO" id="GO:0005524">
    <property type="term" value="F:ATP binding"/>
    <property type="evidence" value="ECO:0007669"/>
    <property type="project" value="InterPro"/>
</dbReference>
<dbReference type="PROSITE" id="PS50011">
    <property type="entry name" value="PROTEIN_KINASE_DOM"/>
    <property type="match status" value="1"/>
</dbReference>
<evidence type="ECO:0000313" key="3">
    <source>
        <dbReference type="EMBL" id="QHT07591.1"/>
    </source>
</evidence>
<protein>
    <recommendedName>
        <fullName evidence="2">Protein kinase domain-containing protein</fullName>
    </recommendedName>
</protein>
<proteinExistence type="inferred from homology"/>
<feature type="domain" description="Protein kinase" evidence="2">
    <location>
        <begin position="109"/>
        <end position="497"/>
    </location>
</feature>
<dbReference type="PANTHER" id="PTHR10566:SF113">
    <property type="entry name" value="PROTEIN ACTIVITY OF BC1 COMPLEX KINASE 7, CHLOROPLASTIC"/>
    <property type="match status" value="1"/>
</dbReference>
<name>A0A6C0CT04_9ZZZZ</name>
<dbReference type="EMBL" id="MN739483">
    <property type="protein sequence ID" value="QHT07591.1"/>
    <property type="molecule type" value="Genomic_DNA"/>
</dbReference>
<reference evidence="3" key="1">
    <citation type="journal article" date="2020" name="Nature">
        <title>Giant virus diversity and host interactions through global metagenomics.</title>
        <authorList>
            <person name="Schulz F."/>
            <person name="Roux S."/>
            <person name="Paez-Espino D."/>
            <person name="Jungbluth S."/>
            <person name="Walsh D.A."/>
            <person name="Denef V.J."/>
            <person name="McMahon K.D."/>
            <person name="Konstantinidis K.T."/>
            <person name="Eloe-Fadrosh E.A."/>
            <person name="Kyrpides N.C."/>
            <person name="Woyke T."/>
        </authorList>
    </citation>
    <scope>NUCLEOTIDE SEQUENCE</scope>
    <source>
        <strain evidence="3">GVMAG-M-3300021964-36</strain>
    </source>
</reference>
<evidence type="ECO:0000256" key="1">
    <source>
        <dbReference type="ARBA" id="ARBA00009670"/>
    </source>
</evidence>
<dbReference type="InterPro" id="IPR011009">
    <property type="entry name" value="Kinase-like_dom_sf"/>
</dbReference>